<dbReference type="InterPro" id="IPR036271">
    <property type="entry name" value="Tet_transcr_reg_TetR-rel_C_sf"/>
</dbReference>
<name>A0A1M6ZN58_PSETH</name>
<dbReference type="STRING" id="1848.SAMN05443637_12469"/>
<dbReference type="PANTHER" id="PTHR30055:SF241">
    <property type="entry name" value="TRANSCRIPTIONAL REGULATORY PROTEIN"/>
    <property type="match status" value="1"/>
</dbReference>
<dbReference type="OrthoDB" id="7252896at2"/>
<dbReference type="PANTHER" id="PTHR30055">
    <property type="entry name" value="HTH-TYPE TRANSCRIPTIONAL REGULATOR RUTR"/>
    <property type="match status" value="1"/>
</dbReference>
<sequence>MNETYPPPTPRPSRSDVRTRLLDAASEVFLEAGYADARLTDVARRAGLTKGAVYSNFASKLDLFAEVVRSRTAEIAQRAMATVAAGAPMAKTLAEAVVGESRWSLLLTEFAVHALRHPELRSAYAQVRRAQREALTTAITAATAEDPALAERVAGRPEHAALLVLAAVSGLVLDRSADPAAVGVDEVAGALSLLLPAQVDGG</sequence>
<dbReference type="RefSeq" id="WP_073459916.1">
    <property type="nucleotide sequence ID" value="NZ_CALGVN010000043.1"/>
</dbReference>
<feature type="domain" description="HTH tetR-type" evidence="3">
    <location>
        <begin position="15"/>
        <end position="75"/>
    </location>
</feature>
<dbReference type="Pfam" id="PF00440">
    <property type="entry name" value="TetR_N"/>
    <property type="match status" value="1"/>
</dbReference>
<evidence type="ECO:0000256" key="2">
    <source>
        <dbReference type="PROSITE-ProRule" id="PRU00335"/>
    </source>
</evidence>
<organism evidence="4 5">
    <name type="scientific">Pseudonocardia thermophila</name>
    <dbReference type="NCBI Taxonomy" id="1848"/>
    <lineage>
        <taxon>Bacteria</taxon>
        <taxon>Bacillati</taxon>
        <taxon>Actinomycetota</taxon>
        <taxon>Actinomycetes</taxon>
        <taxon>Pseudonocardiales</taxon>
        <taxon>Pseudonocardiaceae</taxon>
        <taxon>Pseudonocardia</taxon>
    </lineage>
</organism>
<keyword evidence="5" id="KW-1185">Reference proteome</keyword>
<reference evidence="4 5" key="1">
    <citation type="submission" date="2016-11" db="EMBL/GenBank/DDBJ databases">
        <authorList>
            <person name="Jaros S."/>
            <person name="Januszkiewicz K."/>
            <person name="Wedrychowicz H."/>
        </authorList>
    </citation>
    <scope>NUCLEOTIDE SEQUENCE [LARGE SCALE GENOMIC DNA]</scope>
    <source>
        <strain evidence="4 5">DSM 43832</strain>
    </source>
</reference>
<dbReference type="SUPFAM" id="SSF46689">
    <property type="entry name" value="Homeodomain-like"/>
    <property type="match status" value="1"/>
</dbReference>
<dbReference type="Proteomes" id="UP000184363">
    <property type="component" value="Unassembled WGS sequence"/>
</dbReference>
<evidence type="ECO:0000259" key="3">
    <source>
        <dbReference type="PROSITE" id="PS50977"/>
    </source>
</evidence>
<dbReference type="InterPro" id="IPR001647">
    <property type="entry name" value="HTH_TetR"/>
</dbReference>
<dbReference type="AlphaFoldDB" id="A0A1M6ZN58"/>
<dbReference type="SUPFAM" id="SSF48498">
    <property type="entry name" value="Tetracyclin repressor-like, C-terminal domain"/>
    <property type="match status" value="1"/>
</dbReference>
<feature type="DNA-binding region" description="H-T-H motif" evidence="2">
    <location>
        <begin position="38"/>
        <end position="57"/>
    </location>
</feature>
<dbReference type="InterPro" id="IPR009057">
    <property type="entry name" value="Homeodomain-like_sf"/>
</dbReference>
<keyword evidence="1 2" id="KW-0238">DNA-binding</keyword>
<dbReference type="GO" id="GO:0000976">
    <property type="term" value="F:transcription cis-regulatory region binding"/>
    <property type="evidence" value="ECO:0007669"/>
    <property type="project" value="TreeGrafter"/>
</dbReference>
<evidence type="ECO:0000256" key="1">
    <source>
        <dbReference type="ARBA" id="ARBA00023125"/>
    </source>
</evidence>
<dbReference type="InterPro" id="IPR050109">
    <property type="entry name" value="HTH-type_TetR-like_transc_reg"/>
</dbReference>
<accession>A0A1M6ZN58</accession>
<dbReference type="PROSITE" id="PS50977">
    <property type="entry name" value="HTH_TETR_2"/>
    <property type="match status" value="1"/>
</dbReference>
<gene>
    <name evidence="4" type="ORF">SAMN05443637_12469</name>
</gene>
<dbReference type="GO" id="GO:0003700">
    <property type="term" value="F:DNA-binding transcription factor activity"/>
    <property type="evidence" value="ECO:0007669"/>
    <property type="project" value="TreeGrafter"/>
</dbReference>
<proteinExistence type="predicted"/>
<evidence type="ECO:0000313" key="5">
    <source>
        <dbReference type="Proteomes" id="UP000184363"/>
    </source>
</evidence>
<dbReference type="EMBL" id="FRAP01000024">
    <property type="protein sequence ID" value="SHL31834.1"/>
    <property type="molecule type" value="Genomic_DNA"/>
</dbReference>
<dbReference type="PRINTS" id="PR00455">
    <property type="entry name" value="HTHTETR"/>
</dbReference>
<protein>
    <submittedName>
        <fullName evidence="4">Transcriptional regulator, TetR family</fullName>
    </submittedName>
</protein>
<evidence type="ECO:0000313" key="4">
    <source>
        <dbReference type="EMBL" id="SHL31834.1"/>
    </source>
</evidence>
<dbReference type="Gene3D" id="1.10.357.10">
    <property type="entry name" value="Tetracycline Repressor, domain 2"/>
    <property type="match status" value="1"/>
</dbReference>